<dbReference type="Proteomes" id="UP000197065">
    <property type="component" value="Unassembled WGS sequence"/>
</dbReference>
<dbReference type="AlphaFoldDB" id="A0A212R5F8"/>
<name>A0A212R5F8_9PROT</name>
<sequence length="162" mass="18352">MTNQHARIKINLAQREIEIEGAENFVSHWADRLDELLGYFGNSEESRQKAEEDKPEGPRQLTGDDLGAFGEFIQSLPNASTEVDKMLAAGLWVQRRSNDDAFGTGDASRHLADHGMRIGNPSQCVRQSLMAKRLFMVQRGRYRISQQGYNYLRQLIGPSTRI</sequence>
<evidence type="ECO:0000313" key="3">
    <source>
        <dbReference type="Proteomes" id="UP000197065"/>
    </source>
</evidence>
<organism evidence="2 3">
    <name type="scientific">Arboricoccus pini</name>
    <dbReference type="NCBI Taxonomy" id="1963835"/>
    <lineage>
        <taxon>Bacteria</taxon>
        <taxon>Pseudomonadati</taxon>
        <taxon>Pseudomonadota</taxon>
        <taxon>Alphaproteobacteria</taxon>
        <taxon>Geminicoccales</taxon>
        <taxon>Geminicoccaceae</taxon>
        <taxon>Arboricoccus</taxon>
    </lineage>
</organism>
<accession>A0A212R5F8</accession>
<dbReference type="OrthoDB" id="9553987at2"/>
<dbReference type="RefSeq" id="WP_088561251.1">
    <property type="nucleotide sequence ID" value="NZ_FYEH01000005.1"/>
</dbReference>
<dbReference type="EMBL" id="FYEH01000005">
    <property type="protein sequence ID" value="SNB67098.1"/>
    <property type="molecule type" value="Genomic_DNA"/>
</dbReference>
<feature type="region of interest" description="Disordered" evidence="1">
    <location>
        <begin position="44"/>
        <end position="64"/>
    </location>
</feature>
<gene>
    <name evidence="2" type="ORF">SAMN07250955_105255</name>
</gene>
<evidence type="ECO:0000256" key="1">
    <source>
        <dbReference type="SAM" id="MobiDB-lite"/>
    </source>
</evidence>
<protein>
    <submittedName>
        <fullName evidence="2">Uncharacterized protein</fullName>
    </submittedName>
</protein>
<evidence type="ECO:0000313" key="2">
    <source>
        <dbReference type="EMBL" id="SNB67098.1"/>
    </source>
</evidence>
<proteinExistence type="predicted"/>
<keyword evidence="3" id="KW-1185">Reference proteome</keyword>
<reference evidence="2 3" key="1">
    <citation type="submission" date="2017-06" db="EMBL/GenBank/DDBJ databases">
        <authorList>
            <person name="Kim H.J."/>
            <person name="Triplett B.A."/>
        </authorList>
    </citation>
    <scope>NUCLEOTIDE SEQUENCE [LARGE SCALE GENOMIC DNA]</scope>
    <source>
        <strain evidence="2 3">B29T1</strain>
    </source>
</reference>
<feature type="compositionally biased region" description="Basic and acidic residues" evidence="1">
    <location>
        <begin position="44"/>
        <end position="57"/>
    </location>
</feature>